<keyword evidence="3" id="KW-1185">Reference proteome</keyword>
<evidence type="ECO:0000256" key="1">
    <source>
        <dbReference type="SAM" id="MobiDB-lite"/>
    </source>
</evidence>
<accession>A0AA36CZI0</accession>
<comment type="caution">
    <text evidence="2">The sequence shown here is derived from an EMBL/GenBank/DDBJ whole genome shotgun (WGS) entry which is preliminary data.</text>
</comment>
<feature type="region of interest" description="Disordered" evidence="1">
    <location>
        <begin position="1"/>
        <end position="93"/>
    </location>
</feature>
<reference evidence="2" key="1">
    <citation type="submission" date="2023-06" db="EMBL/GenBank/DDBJ databases">
        <authorList>
            <person name="Delattre M."/>
        </authorList>
    </citation>
    <scope>NUCLEOTIDE SEQUENCE</scope>
    <source>
        <strain evidence="2">AF72</strain>
    </source>
</reference>
<dbReference type="Proteomes" id="UP001177023">
    <property type="component" value="Unassembled WGS sequence"/>
</dbReference>
<evidence type="ECO:0000313" key="3">
    <source>
        <dbReference type="Proteomes" id="UP001177023"/>
    </source>
</evidence>
<organism evidence="2 3">
    <name type="scientific">Mesorhabditis spiculigera</name>
    <dbReference type="NCBI Taxonomy" id="96644"/>
    <lineage>
        <taxon>Eukaryota</taxon>
        <taxon>Metazoa</taxon>
        <taxon>Ecdysozoa</taxon>
        <taxon>Nematoda</taxon>
        <taxon>Chromadorea</taxon>
        <taxon>Rhabditida</taxon>
        <taxon>Rhabditina</taxon>
        <taxon>Rhabditomorpha</taxon>
        <taxon>Rhabditoidea</taxon>
        <taxon>Rhabditidae</taxon>
        <taxon>Mesorhabditinae</taxon>
        <taxon>Mesorhabditis</taxon>
    </lineage>
</organism>
<protein>
    <submittedName>
        <fullName evidence="2">Uncharacterized protein</fullName>
    </submittedName>
</protein>
<evidence type="ECO:0000313" key="2">
    <source>
        <dbReference type="EMBL" id="CAJ0576732.1"/>
    </source>
</evidence>
<sequence>MPQPNPHPNPNQHPKPHPKPNPHPNPHPNPRPNPHPHPNDPSNPEPQTGSHPGAQNGDVSQPEPLVGYSNSRRHPGVVHGKENLGIPLPNPFPKDEREWRKEDLVEYECQSLSAGVATDDPDCGPANFESDYGVYTRCGYMVPYSSYLYEQIEDGKYNGPADMQGRPKTCVRAIKCREDADCRFYEWGWNFDWANCDHMMIWGADKVYRTVKQPTEMKIPAGLAKPDFMNLKPGEKLVNQESLKCKGQAPDVKEHPTCGSSEHLAANGFNTRCAYIGVHKTMDDEYTKAKAAKKIGDGLKKAFGDLICVMAQKCEKDADCTKTVNQPGAKCDHMLLWGDAENWSSQKVCNLHLAPKSELPKANRALKKGEGNETAAVIAAGSVLMFDIN</sequence>
<proteinExistence type="predicted"/>
<dbReference type="AlphaFoldDB" id="A0AA36CZI0"/>
<gene>
    <name evidence="2" type="ORF">MSPICULIGERA_LOCUS15019</name>
</gene>
<feature type="compositionally biased region" description="Pro residues" evidence="1">
    <location>
        <begin position="1"/>
        <end position="13"/>
    </location>
</feature>
<dbReference type="EMBL" id="CATQJA010002645">
    <property type="protein sequence ID" value="CAJ0576732.1"/>
    <property type="molecule type" value="Genomic_DNA"/>
</dbReference>
<feature type="non-terminal residue" evidence="2">
    <location>
        <position position="389"/>
    </location>
</feature>
<feature type="compositionally biased region" description="Pro residues" evidence="1">
    <location>
        <begin position="21"/>
        <end position="44"/>
    </location>
</feature>
<name>A0AA36CZI0_9BILA</name>